<accession>W7G4Y8</accession>
<evidence type="ECO:0000313" key="1">
    <source>
        <dbReference type="EMBL" id="EUT85298.1"/>
    </source>
</evidence>
<dbReference type="Proteomes" id="UP000030666">
    <property type="component" value="Unassembled WGS sequence"/>
</dbReference>
<reference evidence="1" key="1">
    <citation type="submission" date="2013-02" db="EMBL/GenBank/DDBJ databases">
        <title>The Genome Sequence of Plasmodium falciparum Santa Lucia.</title>
        <authorList>
            <consortium name="The Broad Institute Genome Sequencing Platform"/>
            <consortium name="The Broad Institute Genome Sequencing Center for Infectious Disease"/>
            <person name="Neafsey D."/>
            <person name="Cheeseman I."/>
            <person name="Volkman S."/>
            <person name="Adams J."/>
            <person name="Walker B."/>
            <person name="Young S.K."/>
            <person name="Zeng Q."/>
            <person name="Gargeya S."/>
            <person name="Fitzgerald M."/>
            <person name="Haas B."/>
            <person name="Abouelleil A."/>
            <person name="Alvarado L."/>
            <person name="Arachchi H.M."/>
            <person name="Berlin A.M."/>
            <person name="Chapman S.B."/>
            <person name="Dewar J."/>
            <person name="Goldberg J."/>
            <person name="Griggs A."/>
            <person name="Gujja S."/>
            <person name="Hansen M."/>
            <person name="Howarth C."/>
            <person name="Imamovic A."/>
            <person name="Larimer J."/>
            <person name="McCowan C."/>
            <person name="Murphy C."/>
            <person name="Neiman D."/>
            <person name="Pearson M."/>
            <person name="Priest M."/>
            <person name="Roberts A."/>
            <person name="Saif S."/>
            <person name="Shea T."/>
            <person name="Sisk P."/>
            <person name="Sykes S."/>
            <person name="Wortman J."/>
            <person name="Nusbaum C."/>
            <person name="Birren B."/>
        </authorList>
    </citation>
    <scope>NUCLEOTIDE SEQUENCE [LARGE SCALE GENOMIC DNA]</scope>
    <source>
        <strain evidence="1">Santa Lucia</strain>
    </source>
</reference>
<protein>
    <submittedName>
        <fullName evidence="1">Uncharacterized protein</fullName>
    </submittedName>
</protein>
<proteinExistence type="predicted"/>
<name>W7G4Y8_PLAFA</name>
<sequence length="42" mass="5031">MEERENLRYNHENNIGTKVPLKRNKKEIDSLAYSLKKNIKSK</sequence>
<dbReference type="AlphaFoldDB" id="W7G4Y8"/>
<dbReference type="EMBL" id="KE123497">
    <property type="protein sequence ID" value="EUT85298.1"/>
    <property type="molecule type" value="Genomic_DNA"/>
</dbReference>
<organism evidence="1">
    <name type="scientific">Plasmodium falciparum Santa Lucia</name>
    <dbReference type="NCBI Taxonomy" id="478859"/>
    <lineage>
        <taxon>Eukaryota</taxon>
        <taxon>Sar</taxon>
        <taxon>Alveolata</taxon>
        <taxon>Apicomplexa</taxon>
        <taxon>Aconoidasida</taxon>
        <taxon>Haemosporida</taxon>
        <taxon>Plasmodiidae</taxon>
        <taxon>Plasmodium</taxon>
        <taxon>Plasmodium (Laverania)</taxon>
    </lineage>
</organism>
<gene>
    <name evidence="1" type="ORF">PFAG_02993</name>
</gene>